<dbReference type="Pfam" id="PF14580">
    <property type="entry name" value="LRR_9"/>
    <property type="match status" value="1"/>
</dbReference>
<feature type="compositionally biased region" description="Polar residues" evidence="4">
    <location>
        <begin position="563"/>
        <end position="574"/>
    </location>
</feature>
<protein>
    <recommendedName>
        <fullName evidence="7">Leucine-rich repeat-containing protein 49</fullName>
    </recommendedName>
</protein>
<feature type="coiled-coil region" evidence="3">
    <location>
        <begin position="361"/>
        <end position="410"/>
    </location>
</feature>
<dbReference type="OrthoDB" id="1939344at2759"/>
<dbReference type="InterPro" id="IPR003591">
    <property type="entry name" value="Leu-rich_rpt_typical-subtyp"/>
</dbReference>
<feature type="region of interest" description="Disordered" evidence="4">
    <location>
        <begin position="451"/>
        <end position="471"/>
    </location>
</feature>
<dbReference type="Proteomes" id="UP000708208">
    <property type="component" value="Unassembled WGS sequence"/>
</dbReference>
<feature type="region of interest" description="Disordered" evidence="4">
    <location>
        <begin position="597"/>
        <end position="622"/>
    </location>
</feature>
<dbReference type="InterPro" id="IPR001611">
    <property type="entry name" value="Leu-rich_rpt"/>
</dbReference>
<keyword evidence="3" id="KW-0175">Coiled coil</keyword>
<feature type="non-terminal residue" evidence="5">
    <location>
        <position position="1"/>
    </location>
</feature>
<evidence type="ECO:0000256" key="4">
    <source>
        <dbReference type="SAM" id="MobiDB-lite"/>
    </source>
</evidence>
<evidence type="ECO:0000256" key="1">
    <source>
        <dbReference type="ARBA" id="ARBA00022614"/>
    </source>
</evidence>
<evidence type="ECO:0008006" key="7">
    <source>
        <dbReference type="Google" id="ProtNLM"/>
    </source>
</evidence>
<dbReference type="SMART" id="SM00365">
    <property type="entry name" value="LRR_SD22"/>
    <property type="match status" value="3"/>
</dbReference>
<comment type="caution">
    <text evidence="5">The sequence shown here is derived from an EMBL/GenBank/DDBJ whole genome shotgun (WGS) entry which is preliminary data.</text>
</comment>
<keyword evidence="6" id="KW-1185">Reference proteome</keyword>
<evidence type="ECO:0000313" key="6">
    <source>
        <dbReference type="Proteomes" id="UP000708208"/>
    </source>
</evidence>
<accession>A0A8J2PNA6</accession>
<dbReference type="PROSITE" id="PS51450">
    <property type="entry name" value="LRR"/>
    <property type="match status" value="3"/>
</dbReference>
<proteinExistence type="predicted"/>
<name>A0A8J2PNA6_9HEXA</name>
<reference evidence="5" key="1">
    <citation type="submission" date="2021-06" db="EMBL/GenBank/DDBJ databases">
        <authorList>
            <person name="Hodson N. C."/>
            <person name="Mongue J. A."/>
            <person name="Jaron S. K."/>
        </authorList>
    </citation>
    <scope>NUCLEOTIDE SEQUENCE</scope>
</reference>
<evidence type="ECO:0000313" key="5">
    <source>
        <dbReference type="EMBL" id="CAG7827533.1"/>
    </source>
</evidence>
<feature type="compositionally biased region" description="Polar residues" evidence="4">
    <location>
        <begin position="602"/>
        <end position="612"/>
    </location>
</feature>
<dbReference type="PANTHER" id="PTHR15454">
    <property type="entry name" value="NISCHARIN RELATED"/>
    <property type="match status" value="1"/>
</dbReference>
<evidence type="ECO:0000256" key="2">
    <source>
        <dbReference type="ARBA" id="ARBA00022737"/>
    </source>
</evidence>
<evidence type="ECO:0000256" key="3">
    <source>
        <dbReference type="SAM" id="Coils"/>
    </source>
</evidence>
<feature type="region of interest" description="Disordered" evidence="4">
    <location>
        <begin position="548"/>
        <end position="577"/>
    </location>
</feature>
<dbReference type="EMBL" id="CAJVCH010543897">
    <property type="protein sequence ID" value="CAG7827533.1"/>
    <property type="molecule type" value="Genomic_DNA"/>
</dbReference>
<dbReference type="GO" id="GO:0005737">
    <property type="term" value="C:cytoplasm"/>
    <property type="evidence" value="ECO:0007669"/>
    <property type="project" value="TreeGrafter"/>
</dbReference>
<dbReference type="AlphaFoldDB" id="A0A8J2PNA6"/>
<feature type="compositionally biased region" description="Basic and acidic residues" evidence="4">
    <location>
        <begin position="461"/>
        <end position="471"/>
    </location>
</feature>
<feature type="compositionally biased region" description="Polar residues" evidence="4">
    <location>
        <begin position="451"/>
        <end position="460"/>
    </location>
</feature>
<feature type="compositionally biased region" description="Low complexity" evidence="4">
    <location>
        <begin position="551"/>
        <end position="562"/>
    </location>
</feature>
<gene>
    <name evidence="5" type="ORF">AFUS01_LOCUS37515</name>
</gene>
<keyword evidence="2" id="KW-0677">Repeat</keyword>
<dbReference type="SMART" id="SM00369">
    <property type="entry name" value="LRR_TYP"/>
    <property type="match status" value="3"/>
</dbReference>
<sequence length="937" mass="105563">LRRIEGIDVLKRLEVLDLHGNQLRYVDNLSSLAALRVLNLAGNNFKTIRLGTYSLSSLTELNLKRNRIRSLEGLQKAPHLKKLLLANNEISSTSNLYHLRKLVFLQELLFEPNPICNSTDYTNHILTVFPWLEILDRGDISDEMRAEAKTWHRKRVAEEEDRRQELIKAQAPSSREEVILEARRRWQSVRNFVKSASTTNEPPEIKQKPKPKENKVALSSYIDIMREFKSYASKAPEKIPTAQIEDKIPPQLPKIASDNEIFKNEPTLYTKSQLEAEMESTTVMSDPEPCHEDAAVPRASFHKEPSKIAIVRPLVRSSLEDQIQISKKNDLEVGEELMEHLKVEDMDERSSSPKIEITNYDDDLAKTLEAAQNALDELEEKSDLSSITQQDEFLTNLQQIEAEIHEIEESSQIVEPKEITFEVVPENIETDLNKVAESIEDNLNEMAKSLANTDSANRTSSRTEEEMWDHDNEPGDLLDIFPKLKNRTKLLKRSASSFSLVPGSETTCLSDVKESNREGSRIMSATVGDRNSKLKLMRNLRSASLDVRYPSSDSESSDDTSSFLTANTSETSHGLRSGRKFFSRAKAKAKQRDNKFLKGQFAGSSRRPQTSVRDGPKNLHTGRTLKRCDSAVSDVSSSVASAIKKQGADYLVEIDGKILNVYGQGALKFTLMGFPNNLSSNISTAKFNYISFDTIIPYFGKLRQIYPNMEHFQFRANNLSTLAQLNSLADLQGITSLNVTKEGNPLVANELWQSYAVYRLTHWGLKSINGKDVSAELRSGALTKCFDSLGYVALSCLPQTALTPLAKRLHTLHCFCCCSSSSSEDSGRRKGITETPGNVCSSWDDDPVLLDVIGKEALVYNPPIGGKDCSKERTEIPGRIITAGVEVLHKLDLLETCWPSVLNELIQDILMDYLFMDNYMKKEYKKLQDIALIRKFP</sequence>
<dbReference type="PANTHER" id="PTHR15454:SF56">
    <property type="entry name" value="PROTEIN PHOSPHATASE 1 REGULATORY SUBUNIT 7-RELATED"/>
    <property type="match status" value="1"/>
</dbReference>
<keyword evidence="1" id="KW-0433">Leucine-rich repeat</keyword>
<organism evidence="5 6">
    <name type="scientific">Allacma fusca</name>
    <dbReference type="NCBI Taxonomy" id="39272"/>
    <lineage>
        <taxon>Eukaryota</taxon>
        <taxon>Metazoa</taxon>
        <taxon>Ecdysozoa</taxon>
        <taxon>Arthropoda</taxon>
        <taxon>Hexapoda</taxon>
        <taxon>Collembola</taxon>
        <taxon>Symphypleona</taxon>
        <taxon>Sminthuridae</taxon>
        <taxon>Allacma</taxon>
    </lineage>
</organism>